<accession>A0A7K5BI69</accession>
<keyword evidence="3" id="KW-1280">Immunoglobulin</keyword>
<keyword evidence="6" id="KW-1185">Reference proteome</keyword>
<dbReference type="Proteomes" id="UP000529852">
    <property type="component" value="Unassembled WGS sequence"/>
</dbReference>
<evidence type="ECO:0000256" key="1">
    <source>
        <dbReference type="ARBA" id="ARBA00022859"/>
    </source>
</evidence>
<evidence type="ECO:0000259" key="4">
    <source>
        <dbReference type="PROSITE" id="PS50835"/>
    </source>
</evidence>
<feature type="domain" description="Ig-like" evidence="4">
    <location>
        <begin position="19"/>
        <end position="104"/>
    </location>
</feature>
<dbReference type="InterPro" id="IPR036179">
    <property type="entry name" value="Ig-like_dom_sf"/>
</dbReference>
<feature type="non-terminal residue" evidence="5">
    <location>
        <position position="1"/>
    </location>
</feature>
<dbReference type="InterPro" id="IPR050199">
    <property type="entry name" value="IgHV"/>
</dbReference>
<dbReference type="PANTHER" id="PTHR23266">
    <property type="entry name" value="IMMUNOGLOBULIN HEAVY CHAIN"/>
    <property type="match status" value="1"/>
</dbReference>
<gene>
    <name evidence="5" type="primary">Hvm54</name>
    <name evidence="5" type="ORF">FURFIG_R11300</name>
</gene>
<sequence length="104" mass="11450">GLWAQLELEEAGGGLRAPGESVHFSCHGSGGIFRGDTIQWYRRAPRSSLEWVSFISSLGGVTKYGAAVESQVTASRDSFQSQSSLHLRDLHPRDSAWYFCAFAR</sequence>
<dbReference type="PROSITE" id="PS50835">
    <property type="entry name" value="IG_LIKE"/>
    <property type="match status" value="1"/>
</dbReference>
<feature type="non-terminal residue" evidence="5">
    <location>
        <position position="104"/>
    </location>
</feature>
<keyword evidence="1" id="KW-0391">Immunity</keyword>
<comment type="caution">
    <text evidence="5">The sequence shown here is derived from an EMBL/GenBank/DDBJ whole genome shotgun (WGS) entry which is preliminary data.</text>
</comment>
<dbReference type="GO" id="GO:0019814">
    <property type="term" value="C:immunoglobulin complex"/>
    <property type="evidence" value="ECO:0007669"/>
    <property type="project" value="UniProtKB-KW"/>
</dbReference>
<dbReference type="InterPro" id="IPR013783">
    <property type="entry name" value="Ig-like_fold"/>
</dbReference>
<evidence type="ECO:0000313" key="6">
    <source>
        <dbReference type="Proteomes" id="UP000529852"/>
    </source>
</evidence>
<dbReference type="AlphaFoldDB" id="A0A7K5BI69"/>
<dbReference type="SMART" id="SM00406">
    <property type="entry name" value="IGv"/>
    <property type="match status" value="1"/>
</dbReference>
<protein>
    <submittedName>
        <fullName evidence="5">HVM54 protein</fullName>
    </submittedName>
</protein>
<dbReference type="EMBL" id="VYZD01003421">
    <property type="protein sequence ID" value="NWR95681.1"/>
    <property type="molecule type" value="Genomic_DNA"/>
</dbReference>
<dbReference type="Pfam" id="PF07686">
    <property type="entry name" value="V-set"/>
    <property type="match status" value="1"/>
</dbReference>
<name>A0A7K5BI69_9FURN</name>
<evidence type="ECO:0000313" key="5">
    <source>
        <dbReference type="EMBL" id="NWR95681.1"/>
    </source>
</evidence>
<dbReference type="Gene3D" id="2.60.40.10">
    <property type="entry name" value="Immunoglobulins"/>
    <property type="match status" value="1"/>
</dbReference>
<dbReference type="GO" id="GO:0002250">
    <property type="term" value="P:adaptive immune response"/>
    <property type="evidence" value="ECO:0007669"/>
    <property type="project" value="UniProtKB-KW"/>
</dbReference>
<evidence type="ECO:0000256" key="3">
    <source>
        <dbReference type="ARBA" id="ARBA00043265"/>
    </source>
</evidence>
<reference evidence="5 6" key="1">
    <citation type="submission" date="2019-09" db="EMBL/GenBank/DDBJ databases">
        <title>Bird 10,000 Genomes (B10K) Project - Family phase.</title>
        <authorList>
            <person name="Zhang G."/>
        </authorList>
    </citation>
    <scope>NUCLEOTIDE SEQUENCE [LARGE SCALE GENOMIC DNA]</scope>
    <source>
        <strain evidence="5">B10K-DU-003-06</strain>
    </source>
</reference>
<dbReference type="InterPro" id="IPR007110">
    <property type="entry name" value="Ig-like_dom"/>
</dbReference>
<dbReference type="InterPro" id="IPR013106">
    <property type="entry name" value="Ig_V-set"/>
</dbReference>
<organism evidence="5 6">
    <name type="scientific">Furnarius figulus</name>
    <dbReference type="NCBI Taxonomy" id="463165"/>
    <lineage>
        <taxon>Eukaryota</taxon>
        <taxon>Metazoa</taxon>
        <taxon>Chordata</taxon>
        <taxon>Craniata</taxon>
        <taxon>Vertebrata</taxon>
        <taxon>Euteleostomi</taxon>
        <taxon>Archelosauria</taxon>
        <taxon>Archosauria</taxon>
        <taxon>Dinosauria</taxon>
        <taxon>Saurischia</taxon>
        <taxon>Theropoda</taxon>
        <taxon>Coelurosauria</taxon>
        <taxon>Aves</taxon>
        <taxon>Neognathae</taxon>
        <taxon>Neoaves</taxon>
        <taxon>Telluraves</taxon>
        <taxon>Australaves</taxon>
        <taxon>Passeriformes</taxon>
        <taxon>Furnariidae</taxon>
        <taxon>Furnarius</taxon>
    </lineage>
</organism>
<dbReference type="GO" id="GO:0005576">
    <property type="term" value="C:extracellular region"/>
    <property type="evidence" value="ECO:0007669"/>
    <property type="project" value="UniProtKB-ARBA"/>
</dbReference>
<dbReference type="SUPFAM" id="SSF48726">
    <property type="entry name" value="Immunoglobulin"/>
    <property type="match status" value="1"/>
</dbReference>
<evidence type="ECO:0000256" key="2">
    <source>
        <dbReference type="ARBA" id="ARBA00023130"/>
    </source>
</evidence>
<proteinExistence type="predicted"/>
<keyword evidence="2" id="KW-1064">Adaptive immunity</keyword>